<dbReference type="eggNOG" id="KOG2524">
    <property type="taxonomic scope" value="Eukaryota"/>
</dbReference>
<dbReference type="GO" id="GO:0006400">
    <property type="term" value="P:tRNA modification"/>
    <property type="evidence" value="ECO:0007669"/>
    <property type="project" value="TreeGrafter"/>
</dbReference>
<dbReference type="OrthoDB" id="416777at2759"/>
<evidence type="ECO:0000313" key="8">
    <source>
        <dbReference type="Proteomes" id="UP000008711"/>
    </source>
</evidence>
<reference evidence="7 8" key="1">
    <citation type="journal article" date="2007" name="Nature">
        <title>Evolution of genes and genomes on the Drosophila phylogeny.</title>
        <authorList>
            <consortium name="Drosophila 12 Genomes Consortium"/>
            <person name="Clark A.G."/>
            <person name="Eisen M.B."/>
            <person name="Smith D.R."/>
            <person name="Bergman C.M."/>
            <person name="Oliver B."/>
            <person name="Markow T.A."/>
            <person name="Kaufman T.C."/>
            <person name="Kellis M."/>
            <person name="Gelbart W."/>
            <person name="Iyer V.N."/>
            <person name="Pollard D.A."/>
            <person name="Sackton T.B."/>
            <person name="Larracuente A.M."/>
            <person name="Singh N.D."/>
            <person name="Abad J.P."/>
            <person name="Abt D.N."/>
            <person name="Adryan B."/>
            <person name="Aguade M."/>
            <person name="Akashi H."/>
            <person name="Anderson W.W."/>
            <person name="Aquadro C.F."/>
            <person name="Ardell D.H."/>
            <person name="Arguello R."/>
            <person name="Artieri C.G."/>
            <person name="Barbash D.A."/>
            <person name="Barker D."/>
            <person name="Barsanti P."/>
            <person name="Batterham P."/>
            <person name="Batzoglou S."/>
            <person name="Begun D."/>
            <person name="Bhutkar A."/>
            <person name="Blanco E."/>
            <person name="Bosak S.A."/>
            <person name="Bradley R.K."/>
            <person name="Brand A.D."/>
            <person name="Brent M.R."/>
            <person name="Brooks A.N."/>
            <person name="Brown R.H."/>
            <person name="Butlin R.K."/>
            <person name="Caggese C."/>
            <person name="Calvi B.R."/>
            <person name="Bernardo de Carvalho A."/>
            <person name="Caspi A."/>
            <person name="Castrezana S."/>
            <person name="Celniker S.E."/>
            <person name="Chang J.L."/>
            <person name="Chapple C."/>
            <person name="Chatterji S."/>
            <person name="Chinwalla A."/>
            <person name="Civetta A."/>
            <person name="Clifton S.W."/>
            <person name="Comeron J.M."/>
            <person name="Costello J.C."/>
            <person name="Coyne J.A."/>
            <person name="Daub J."/>
            <person name="David R.G."/>
            <person name="Delcher A.L."/>
            <person name="Delehaunty K."/>
            <person name="Do C.B."/>
            <person name="Ebling H."/>
            <person name="Edwards K."/>
            <person name="Eickbush T."/>
            <person name="Evans J.D."/>
            <person name="Filipski A."/>
            <person name="Findeiss S."/>
            <person name="Freyhult E."/>
            <person name="Fulton L."/>
            <person name="Fulton R."/>
            <person name="Garcia A.C."/>
            <person name="Gardiner A."/>
            <person name="Garfield D.A."/>
            <person name="Garvin B.E."/>
            <person name="Gibson G."/>
            <person name="Gilbert D."/>
            <person name="Gnerre S."/>
            <person name="Godfrey J."/>
            <person name="Good R."/>
            <person name="Gotea V."/>
            <person name="Gravely B."/>
            <person name="Greenberg A.J."/>
            <person name="Griffiths-Jones S."/>
            <person name="Gross S."/>
            <person name="Guigo R."/>
            <person name="Gustafson E.A."/>
            <person name="Haerty W."/>
            <person name="Hahn M.W."/>
            <person name="Halligan D.L."/>
            <person name="Halpern A.L."/>
            <person name="Halter G.M."/>
            <person name="Han M.V."/>
            <person name="Heger A."/>
            <person name="Hillier L."/>
            <person name="Hinrichs A.S."/>
            <person name="Holmes I."/>
            <person name="Hoskins R.A."/>
            <person name="Hubisz M.J."/>
            <person name="Hultmark D."/>
            <person name="Huntley M.A."/>
            <person name="Jaffe D.B."/>
            <person name="Jagadeeshan S."/>
            <person name="Jeck W.R."/>
            <person name="Johnson J."/>
            <person name="Jones C.D."/>
            <person name="Jordan W.C."/>
            <person name="Karpen G.H."/>
            <person name="Kataoka E."/>
            <person name="Keightley P.D."/>
            <person name="Kheradpour P."/>
            <person name="Kirkness E.F."/>
            <person name="Koerich L.B."/>
            <person name="Kristiansen K."/>
            <person name="Kudrna D."/>
            <person name="Kulathinal R.J."/>
            <person name="Kumar S."/>
            <person name="Kwok R."/>
            <person name="Lander E."/>
            <person name="Langley C.H."/>
            <person name="Lapoint R."/>
            <person name="Lazzaro B.P."/>
            <person name="Lee S.J."/>
            <person name="Levesque L."/>
            <person name="Li R."/>
            <person name="Lin C.F."/>
            <person name="Lin M.F."/>
            <person name="Lindblad-Toh K."/>
            <person name="Llopart A."/>
            <person name="Long M."/>
            <person name="Low L."/>
            <person name="Lozovsky E."/>
            <person name="Lu J."/>
            <person name="Luo M."/>
            <person name="Machado C.A."/>
            <person name="Makalowski W."/>
            <person name="Marzo M."/>
            <person name="Matsuda M."/>
            <person name="Matzkin L."/>
            <person name="McAllister B."/>
            <person name="McBride C.S."/>
            <person name="McKernan B."/>
            <person name="McKernan K."/>
            <person name="Mendez-Lago M."/>
            <person name="Minx P."/>
            <person name="Mollenhauer M.U."/>
            <person name="Montooth K."/>
            <person name="Mount S.M."/>
            <person name="Mu X."/>
            <person name="Myers E."/>
            <person name="Negre B."/>
            <person name="Newfeld S."/>
            <person name="Nielsen R."/>
            <person name="Noor M.A."/>
            <person name="O'Grady P."/>
            <person name="Pachter L."/>
            <person name="Papaceit M."/>
            <person name="Parisi M.J."/>
            <person name="Parisi M."/>
            <person name="Parts L."/>
            <person name="Pedersen J.S."/>
            <person name="Pesole G."/>
            <person name="Phillippy A.M."/>
            <person name="Ponting C.P."/>
            <person name="Pop M."/>
            <person name="Porcelli D."/>
            <person name="Powell J.R."/>
            <person name="Prohaska S."/>
            <person name="Pruitt K."/>
            <person name="Puig M."/>
            <person name="Quesneville H."/>
            <person name="Ram K.R."/>
            <person name="Rand D."/>
            <person name="Rasmussen M.D."/>
            <person name="Reed L.K."/>
            <person name="Reenan R."/>
            <person name="Reily A."/>
            <person name="Remington K.A."/>
            <person name="Rieger T.T."/>
            <person name="Ritchie M.G."/>
            <person name="Robin C."/>
            <person name="Rogers Y.H."/>
            <person name="Rohde C."/>
            <person name="Rozas J."/>
            <person name="Rubenfield M.J."/>
            <person name="Ruiz A."/>
            <person name="Russo S."/>
            <person name="Salzberg S.L."/>
            <person name="Sanchez-Gracia A."/>
            <person name="Saranga D.J."/>
            <person name="Sato H."/>
            <person name="Schaeffer S.W."/>
            <person name="Schatz M.C."/>
            <person name="Schlenke T."/>
            <person name="Schwartz R."/>
            <person name="Segarra C."/>
            <person name="Singh R.S."/>
            <person name="Sirot L."/>
            <person name="Sirota M."/>
            <person name="Sisneros N.B."/>
            <person name="Smith C.D."/>
            <person name="Smith T.F."/>
            <person name="Spieth J."/>
            <person name="Stage D.E."/>
            <person name="Stark A."/>
            <person name="Stephan W."/>
            <person name="Strausberg R.L."/>
            <person name="Strempel S."/>
            <person name="Sturgill D."/>
            <person name="Sutton G."/>
            <person name="Sutton G.G."/>
            <person name="Tao W."/>
            <person name="Teichmann S."/>
            <person name="Tobari Y.N."/>
            <person name="Tomimura Y."/>
            <person name="Tsolas J.M."/>
            <person name="Valente V.L."/>
            <person name="Venter E."/>
            <person name="Venter J.C."/>
            <person name="Vicario S."/>
            <person name="Vieira F.G."/>
            <person name="Vilella A.J."/>
            <person name="Villasante A."/>
            <person name="Walenz B."/>
            <person name="Wang J."/>
            <person name="Wasserman M."/>
            <person name="Watts T."/>
            <person name="Wilson D."/>
            <person name="Wilson R.K."/>
            <person name="Wing R.A."/>
            <person name="Wolfner M.F."/>
            <person name="Wong A."/>
            <person name="Wong G.K."/>
            <person name="Wu C.I."/>
            <person name="Wu G."/>
            <person name="Yamamoto D."/>
            <person name="Yang H.P."/>
            <person name="Yang S.P."/>
            <person name="Yorke J.A."/>
            <person name="Yoshida K."/>
            <person name="Zdobnov E."/>
            <person name="Zhang P."/>
            <person name="Zhang Y."/>
            <person name="Zimin A.V."/>
            <person name="Baldwin J."/>
            <person name="Abdouelleil A."/>
            <person name="Abdulkadir J."/>
            <person name="Abebe A."/>
            <person name="Abera B."/>
            <person name="Abreu J."/>
            <person name="Acer S.C."/>
            <person name="Aftuck L."/>
            <person name="Alexander A."/>
            <person name="An P."/>
            <person name="Anderson E."/>
            <person name="Anderson S."/>
            <person name="Arachi H."/>
            <person name="Azer M."/>
            <person name="Bachantsang P."/>
            <person name="Barry A."/>
            <person name="Bayul T."/>
            <person name="Berlin A."/>
            <person name="Bessette D."/>
            <person name="Bloom T."/>
            <person name="Blye J."/>
            <person name="Boguslavskiy L."/>
            <person name="Bonnet C."/>
            <person name="Boukhgalter B."/>
            <person name="Bourzgui I."/>
            <person name="Brown A."/>
            <person name="Cahill P."/>
            <person name="Channer S."/>
            <person name="Cheshatsang Y."/>
            <person name="Chuda L."/>
            <person name="Citroen M."/>
            <person name="Collymore A."/>
            <person name="Cooke P."/>
            <person name="Costello M."/>
            <person name="D'Aco K."/>
            <person name="Daza R."/>
            <person name="De Haan G."/>
            <person name="DeGray S."/>
            <person name="DeMaso C."/>
            <person name="Dhargay N."/>
            <person name="Dooley K."/>
            <person name="Dooley E."/>
            <person name="Doricent M."/>
            <person name="Dorje P."/>
            <person name="Dorjee K."/>
            <person name="Dupes A."/>
            <person name="Elong R."/>
            <person name="Falk J."/>
            <person name="Farina A."/>
            <person name="Faro S."/>
            <person name="Ferguson D."/>
            <person name="Fisher S."/>
            <person name="Foley C.D."/>
            <person name="Franke A."/>
            <person name="Friedrich D."/>
            <person name="Gadbois L."/>
            <person name="Gearin G."/>
            <person name="Gearin C.R."/>
            <person name="Giannoukos G."/>
            <person name="Goode T."/>
            <person name="Graham J."/>
            <person name="Grandbois E."/>
            <person name="Grewal S."/>
            <person name="Gyaltsen K."/>
            <person name="Hafez N."/>
            <person name="Hagos B."/>
            <person name="Hall J."/>
            <person name="Henson C."/>
            <person name="Hollinger A."/>
            <person name="Honan T."/>
            <person name="Huard M.D."/>
            <person name="Hughes L."/>
            <person name="Hurhula B."/>
            <person name="Husby M.E."/>
            <person name="Kamat A."/>
            <person name="Kanga B."/>
            <person name="Kashin S."/>
            <person name="Khazanovich D."/>
            <person name="Kisner P."/>
            <person name="Lance K."/>
            <person name="Lara M."/>
            <person name="Lee W."/>
            <person name="Lennon N."/>
            <person name="Letendre F."/>
            <person name="LeVine R."/>
            <person name="Lipovsky A."/>
            <person name="Liu X."/>
            <person name="Liu J."/>
            <person name="Liu S."/>
            <person name="Lokyitsang T."/>
            <person name="Lokyitsang Y."/>
            <person name="Lubonja R."/>
            <person name="Lui A."/>
            <person name="MacDonald P."/>
            <person name="Magnisalis V."/>
            <person name="Maru K."/>
            <person name="Matthews C."/>
            <person name="McCusker W."/>
            <person name="McDonough S."/>
            <person name="Mehta T."/>
            <person name="Meldrim J."/>
            <person name="Meneus L."/>
            <person name="Mihai O."/>
            <person name="Mihalev A."/>
            <person name="Mihova T."/>
            <person name="Mittelman R."/>
            <person name="Mlenga V."/>
            <person name="Montmayeur A."/>
            <person name="Mulrain L."/>
            <person name="Navidi A."/>
            <person name="Naylor J."/>
            <person name="Negash T."/>
            <person name="Nguyen T."/>
            <person name="Nguyen N."/>
            <person name="Nicol R."/>
            <person name="Norbu C."/>
            <person name="Norbu N."/>
            <person name="Novod N."/>
            <person name="O'Neill B."/>
            <person name="Osman S."/>
            <person name="Markiewicz E."/>
            <person name="Oyono O.L."/>
            <person name="Patti C."/>
            <person name="Phunkhang P."/>
            <person name="Pierre F."/>
            <person name="Priest M."/>
            <person name="Raghuraman S."/>
            <person name="Rege F."/>
            <person name="Reyes R."/>
            <person name="Rise C."/>
            <person name="Rogov P."/>
            <person name="Ross K."/>
            <person name="Ryan E."/>
            <person name="Settipalli S."/>
            <person name="Shea T."/>
            <person name="Sherpa N."/>
            <person name="Shi L."/>
            <person name="Shih D."/>
            <person name="Sparrow T."/>
            <person name="Spaulding J."/>
            <person name="Stalker J."/>
            <person name="Stange-Thomann N."/>
            <person name="Stavropoulos S."/>
            <person name="Stone C."/>
            <person name="Strader C."/>
            <person name="Tesfaye S."/>
            <person name="Thomson T."/>
            <person name="Thoulutsang Y."/>
            <person name="Thoulutsang D."/>
            <person name="Topham K."/>
            <person name="Topping I."/>
            <person name="Tsamla T."/>
            <person name="Vassiliev H."/>
            <person name="Vo A."/>
            <person name="Wangchuk T."/>
            <person name="Wangdi T."/>
            <person name="Weiand M."/>
            <person name="Wilkinson J."/>
            <person name="Wilson A."/>
            <person name="Yadav S."/>
            <person name="Young G."/>
            <person name="Yu Q."/>
            <person name="Zembek L."/>
            <person name="Zhong D."/>
            <person name="Zimmer A."/>
            <person name="Zwirko Z."/>
            <person name="Jaffe D.B."/>
            <person name="Alvarez P."/>
            <person name="Brockman W."/>
            <person name="Butler J."/>
            <person name="Chin C."/>
            <person name="Gnerre S."/>
            <person name="Grabherr M."/>
            <person name="Kleber M."/>
            <person name="Mauceli E."/>
            <person name="MacCallum I."/>
        </authorList>
    </citation>
    <scope>NUCLEOTIDE SEQUENCE [LARGE SCALE GENOMIC DNA]</scope>
    <source>
        <strain evidence="7 8">TSC#14021-0224.01</strain>
    </source>
</reference>
<protein>
    <recommendedName>
        <fullName evidence="3 6">Queuosine 5'-phosphate N-glycosylase/hydrolase</fullName>
        <ecNumber evidence="6">3.2.2.-</ecNumber>
    </recommendedName>
    <alternativeName>
        <fullName evidence="4 6">Queuosine-nucleotide N-glycosylase/hydrolase</fullName>
    </alternativeName>
</protein>
<evidence type="ECO:0000256" key="5">
    <source>
        <dbReference type="ARBA" id="ARBA00048204"/>
    </source>
</evidence>
<dbReference type="InterPro" id="IPR019438">
    <property type="entry name" value="Q_salvage"/>
</dbReference>
<comment type="catalytic activity">
    <reaction evidence="5 6">
        <text>queuosine 5'-phosphate + H2O = queuine + D-ribose 5-phosphate</text>
        <dbReference type="Rhea" id="RHEA:75387"/>
        <dbReference type="ChEBI" id="CHEBI:15377"/>
        <dbReference type="ChEBI" id="CHEBI:17433"/>
        <dbReference type="ChEBI" id="CHEBI:78346"/>
        <dbReference type="ChEBI" id="CHEBI:194371"/>
    </reaction>
    <physiologicalReaction direction="left-to-right" evidence="5 6">
        <dbReference type="Rhea" id="RHEA:75388"/>
    </physiologicalReaction>
</comment>
<accession>B3NJL9</accession>
<name>B3NJL9_DROER</name>
<dbReference type="HOGENOM" id="CLU_036001_2_1_1"/>
<evidence type="ECO:0000256" key="1">
    <source>
        <dbReference type="ARBA" id="ARBA00022801"/>
    </source>
</evidence>
<dbReference type="AlphaFoldDB" id="B3NJL9"/>
<evidence type="ECO:0000313" key="7">
    <source>
        <dbReference type="EMBL" id="EDV55442.2"/>
    </source>
</evidence>
<dbReference type="GO" id="GO:0016787">
    <property type="term" value="F:hydrolase activity"/>
    <property type="evidence" value="ECO:0007669"/>
    <property type="project" value="UniProtKB-KW"/>
</dbReference>
<keyword evidence="1 6" id="KW-0378">Hydrolase</keyword>
<comment type="similarity">
    <text evidence="2 6">Belongs to the QNG1 protein family.</text>
</comment>
<dbReference type="EC" id="3.2.2.-" evidence="6"/>
<dbReference type="PANTHER" id="PTHR21314">
    <property type="entry name" value="QUEUOSINE 5'-PHOSPHATE N-GLYCOSYLASE_HYDROLASE-RELATED"/>
    <property type="match status" value="1"/>
</dbReference>
<dbReference type="KEGG" id="der:6547859"/>
<dbReference type="Proteomes" id="UP000008711">
    <property type="component" value="Unassembled WGS sequence"/>
</dbReference>
<reference evidence="7 8" key="2">
    <citation type="journal article" date="2008" name="Bioinformatics">
        <title>Assembly reconciliation.</title>
        <authorList>
            <person name="Zimin A.V."/>
            <person name="Smith D.R."/>
            <person name="Sutton G."/>
            <person name="Yorke J.A."/>
        </authorList>
    </citation>
    <scope>NUCLEOTIDE SEQUENCE [LARGE SCALE GENOMIC DNA]</scope>
    <source>
        <strain evidence="7 8">TSC#14021-0224.01</strain>
    </source>
</reference>
<organism evidence="7 8">
    <name type="scientific">Drosophila erecta</name>
    <name type="common">Fruit fly</name>
    <dbReference type="NCBI Taxonomy" id="7220"/>
    <lineage>
        <taxon>Eukaryota</taxon>
        <taxon>Metazoa</taxon>
        <taxon>Ecdysozoa</taxon>
        <taxon>Arthropoda</taxon>
        <taxon>Hexapoda</taxon>
        <taxon>Insecta</taxon>
        <taxon>Pterygota</taxon>
        <taxon>Neoptera</taxon>
        <taxon>Endopterygota</taxon>
        <taxon>Diptera</taxon>
        <taxon>Brachycera</taxon>
        <taxon>Muscomorpha</taxon>
        <taxon>Ephydroidea</taxon>
        <taxon>Drosophilidae</taxon>
        <taxon>Drosophila</taxon>
        <taxon>Sophophora</taxon>
    </lineage>
</organism>
<evidence type="ECO:0000256" key="6">
    <source>
        <dbReference type="RuleBase" id="RU365002"/>
    </source>
</evidence>
<comment type="function">
    <text evidence="6">Catalyzes the hydrolysis of queuosine 5'-phosphate, releasing the nucleobase queuine (q). Is required for salvage of queuine from exogenous queuosine (Q) that is imported and then converted to queuosine 5'-phosphate intracellularly.</text>
</comment>
<dbReference type="EMBL" id="CH954179">
    <property type="protein sequence ID" value="EDV55442.2"/>
    <property type="molecule type" value="Genomic_DNA"/>
</dbReference>
<proteinExistence type="inferred from homology"/>
<evidence type="ECO:0000256" key="2">
    <source>
        <dbReference type="ARBA" id="ARBA00035119"/>
    </source>
</evidence>
<dbReference type="PANTHER" id="PTHR21314:SF0">
    <property type="entry name" value="QUEUOSINE 5'-PHOSPHATE N-GLYCOSYLASE_HYDROLASE"/>
    <property type="match status" value="1"/>
</dbReference>
<evidence type="ECO:0000256" key="4">
    <source>
        <dbReference type="ARBA" id="ARBA00035393"/>
    </source>
</evidence>
<sequence length="401" mass="46166">MCYFRVATQPTLFWRVCSPDSVARLRSFANLPKKPNACYSAKSRDISIKNLNKIVEMSSSKLSPRESGTYIVEHAKHIRILPAGIEKLTQEIVKGLIEKRIAVENFSQHELHPNPTPKQPEEYSKAADWVFVLDTLNFCFWTPDNYTKYKVDGYTGYFALCAAVKRAIKEGVDVINPKFYSEIDLKTLENIFRSDDGETVIPLLQKRLESLHEVGKVLIDRYGGSFENVIKKAEKSAVHLLELVVDEFPCFRDEAEFAGKRVSILKRAQILVGDVWSCYRGQGLGYFSDIDQITMFADYRIPQVLVHFGSLEYTSELLEFLKTDTILENGDPREVEIRGASIYIIEQVRDAVVKVLKEQHPEISLDNVNSIVIDQYLWDYRRRHNADLEHIPFHKVLSIYY</sequence>
<evidence type="ECO:0000256" key="3">
    <source>
        <dbReference type="ARBA" id="ARBA00035306"/>
    </source>
</evidence>
<keyword evidence="8" id="KW-1185">Reference proteome</keyword>
<gene>
    <name evidence="7" type="primary">Dere\GG20785</name>
    <name evidence="7" type="synonym">dere_GLEANR_5553</name>
    <name evidence="7" type="synonym">GG20785</name>
    <name evidence="7" type="ORF">Dere_GG20785</name>
</gene>
<dbReference type="Pfam" id="PF10343">
    <property type="entry name" value="Q_salvage"/>
    <property type="match status" value="1"/>
</dbReference>